<comment type="caution">
    <text evidence="2">The sequence shown here is derived from an EMBL/GenBank/DDBJ whole genome shotgun (WGS) entry which is preliminary data.</text>
</comment>
<dbReference type="EMBL" id="FMBM01000002">
    <property type="protein sequence ID" value="SCC81640.1"/>
    <property type="molecule type" value="Genomic_DNA"/>
</dbReference>
<dbReference type="EMBL" id="LJSX01000035">
    <property type="protein sequence ID" value="KPQ09093.1"/>
    <property type="molecule type" value="Genomic_DNA"/>
</dbReference>
<dbReference type="PANTHER" id="PTHR14119">
    <property type="entry name" value="HYDROLASE"/>
    <property type="match status" value="1"/>
</dbReference>
<dbReference type="Proteomes" id="UP000050497">
    <property type="component" value="Unassembled WGS sequence"/>
</dbReference>
<reference evidence="3 5" key="2">
    <citation type="submission" date="2016-08" db="EMBL/GenBank/DDBJ databases">
        <authorList>
            <person name="Varghese N."/>
            <person name="Submissions Spin"/>
        </authorList>
    </citation>
    <scope>NUCLEOTIDE SEQUENCE [LARGE SCALE GENOMIC DNA]</scope>
    <source>
        <strain evidence="3 5">HL-109</strain>
    </source>
</reference>
<dbReference type="Pfam" id="PF00857">
    <property type="entry name" value="Isochorismatase"/>
    <property type="match status" value="1"/>
</dbReference>
<accession>A0A0P7XNP2</accession>
<dbReference type="Gene3D" id="3.40.50.850">
    <property type="entry name" value="Isochorismatase-like"/>
    <property type="match status" value="1"/>
</dbReference>
<dbReference type="STRING" id="1653334.GA0071312_2596"/>
<evidence type="ECO:0000313" key="4">
    <source>
        <dbReference type="Proteomes" id="UP000050497"/>
    </source>
</evidence>
<dbReference type="RefSeq" id="WP_074445299.1">
    <property type="nucleotide sequence ID" value="NZ_FMBM01000002.1"/>
</dbReference>
<reference evidence="2 4" key="1">
    <citation type="submission" date="2015-09" db="EMBL/GenBank/DDBJ databases">
        <title>Identification and resolution of microdiversity through metagenomic sequencing of parallel consortia.</title>
        <authorList>
            <person name="Nelson W.C."/>
            <person name="Romine M.F."/>
            <person name="Lindemann S.R."/>
        </authorList>
    </citation>
    <scope>NUCLEOTIDE SEQUENCE [LARGE SCALE GENOMIC DNA]</scope>
    <source>
        <strain evidence="2">HL-109</strain>
    </source>
</reference>
<dbReference type="InterPro" id="IPR050993">
    <property type="entry name" value="Isochorismatase_domain"/>
</dbReference>
<organism evidence="2 4">
    <name type="scientific">Saliniramus fredricksonii</name>
    <dbReference type="NCBI Taxonomy" id="1653334"/>
    <lineage>
        <taxon>Bacteria</taxon>
        <taxon>Pseudomonadati</taxon>
        <taxon>Pseudomonadota</taxon>
        <taxon>Alphaproteobacteria</taxon>
        <taxon>Hyphomicrobiales</taxon>
        <taxon>Salinarimonadaceae</taxon>
        <taxon>Saliniramus</taxon>
    </lineage>
</organism>
<gene>
    <name evidence="3" type="ORF">GA0071312_2596</name>
    <name evidence="2" type="ORF">HLUCCO17_16255</name>
</gene>
<proteinExistence type="predicted"/>
<dbReference type="OrthoDB" id="9796958at2"/>
<keyword evidence="5" id="KW-1185">Reference proteome</keyword>
<dbReference type="PANTHER" id="PTHR14119:SF3">
    <property type="entry name" value="ISOCHORISMATASE DOMAIN-CONTAINING PROTEIN 2"/>
    <property type="match status" value="1"/>
</dbReference>
<protein>
    <submittedName>
        <fullName evidence="2 3">Amidase</fullName>
    </submittedName>
</protein>
<sequence length="184" mass="19939">MLIEAHRSILLIVDFQERLMPAIHAGAAVAERAGILIRSADALAIPVAVTEQYPRGLGPTIAPIRELLPATAFIHEKITFSAQRDPAFAAHFAALREVGRDQIVVAGAEAHVCVLQTALDLQAAGYQIFLVADAVGSRVPESRECAIDRARQAGCVVVNSEMVVFEWMERAGTETFRALSQLIR</sequence>
<dbReference type="PATRIC" id="fig|1653334.4.peg.1132"/>
<evidence type="ECO:0000313" key="2">
    <source>
        <dbReference type="EMBL" id="KPQ09093.1"/>
    </source>
</evidence>
<evidence type="ECO:0000259" key="1">
    <source>
        <dbReference type="Pfam" id="PF00857"/>
    </source>
</evidence>
<dbReference type="AlphaFoldDB" id="A0A0P7XNP2"/>
<dbReference type="InterPro" id="IPR000868">
    <property type="entry name" value="Isochorismatase-like_dom"/>
</dbReference>
<evidence type="ECO:0000313" key="3">
    <source>
        <dbReference type="EMBL" id="SCC81640.1"/>
    </source>
</evidence>
<feature type="domain" description="Isochorismatase-like" evidence="1">
    <location>
        <begin position="8"/>
        <end position="161"/>
    </location>
</feature>
<evidence type="ECO:0000313" key="5">
    <source>
        <dbReference type="Proteomes" id="UP000182800"/>
    </source>
</evidence>
<dbReference type="SUPFAM" id="SSF52499">
    <property type="entry name" value="Isochorismatase-like hydrolases"/>
    <property type="match status" value="1"/>
</dbReference>
<dbReference type="Proteomes" id="UP000182800">
    <property type="component" value="Unassembled WGS sequence"/>
</dbReference>
<name>A0A0P7XNP2_9HYPH</name>
<dbReference type="InterPro" id="IPR036380">
    <property type="entry name" value="Isochorismatase-like_sf"/>
</dbReference>
<dbReference type="CDD" id="cd01012">
    <property type="entry name" value="YcaC_related"/>
    <property type="match status" value="1"/>
</dbReference>